<evidence type="ECO:0000313" key="1">
    <source>
        <dbReference type="EMBL" id="EKC63395.1"/>
    </source>
</evidence>
<name>K1TAF0_9ZZZZ</name>
<dbReference type="InterPro" id="IPR036921">
    <property type="entry name" value="PurM-like_N_sf"/>
</dbReference>
<dbReference type="Gene3D" id="3.30.1330.10">
    <property type="entry name" value="PurM-like, N-terminal domain"/>
    <property type="match status" value="1"/>
</dbReference>
<comment type="caution">
    <text evidence="1">The sequence shown here is derived from an EMBL/GenBank/DDBJ whole genome shotgun (WGS) entry which is preliminary data.</text>
</comment>
<dbReference type="AlphaFoldDB" id="K1TAF0"/>
<sequence length="63" mass="6723">MKIGKLPESVLKRSVFKQIHTRRPEVVLGAGVGEDCAAIKLAEDETLVMSTDPITGTAKDIGT</sequence>
<proteinExistence type="predicted"/>
<dbReference type="SUPFAM" id="SSF55326">
    <property type="entry name" value="PurM N-terminal domain-like"/>
    <property type="match status" value="1"/>
</dbReference>
<gene>
    <name evidence="1" type="ORF">LEA_11362</name>
</gene>
<dbReference type="EMBL" id="AJWY01007653">
    <property type="protein sequence ID" value="EKC63395.1"/>
    <property type="molecule type" value="Genomic_DNA"/>
</dbReference>
<feature type="non-terminal residue" evidence="1">
    <location>
        <position position="63"/>
    </location>
</feature>
<protein>
    <submittedName>
        <fullName evidence="1">Hydrogenase maturation factor</fullName>
    </submittedName>
</protein>
<reference evidence="1" key="1">
    <citation type="journal article" date="2013" name="Environ. Microbiol.">
        <title>Microbiota from the distal guts of lean and obese adolescents exhibit partial functional redundancy besides clear differences in community structure.</title>
        <authorList>
            <person name="Ferrer M."/>
            <person name="Ruiz A."/>
            <person name="Lanza F."/>
            <person name="Haange S.B."/>
            <person name="Oberbach A."/>
            <person name="Till H."/>
            <person name="Bargiela R."/>
            <person name="Campoy C."/>
            <person name="Segura M.T."/>
            <person name="Richter M."/>
            <person name="von Bergen M."/>
            <person name="Seifert J."/>
            <person name="Suarez A."/>
        </authorList>
    </citation>
    <scope>NUCLEOTIDE SEQUENCE</scope>
</reference>
<accession>K1TAF0</accession>
<organism evidence="1">
    <name type="scientific">human gut metagenome</name>
    <dbReference type="NCBI Taxonomy" id="408170"/>
    <lineage>
        <taxon>unclassified sequences</taxon>
        <taxon>metagenomes</taxon>
        <taxon>organismal metagenomes</taxon>
    </lineage>
</organism>